<feature type="region of interest" description="Disordered" evidence="1">
    <location>
        <begin position="226"/>
        <end position="247"/>
    </location>
</feature>
<dbReference type="SMART" id="SM00762">
    <property type="entry name" value="Cog4"/>
    <property type="match status" value="1"/>
</dbReference>
<dbReference type="Gene3D" id="1.10.287.1060">
    <property type="entry name" value="ESAT-6-like"/>
    <property type="match status" value="1"/>
</dbReference>
<dbReference type="EMBL" id="JBANRG010000004">
    <property type="protein sequence ID" value="KAK7466940.1"/>
    <property type="molecule type" value="Genomic_DNA"/>
</dbReference>
<dbReference type="InterPro" id="IPR013167">
    <property type="entry name" value="COG4_M"/>
</dbReference>
<dbReference type="Gene3D" id="1.20.58.1970">
    <property type="match status" value="1"/>
</dbReference>
<proteinExistence type="predicted"/>
<feature type="domain" description="COG4 transport protein middle alpha-helical bundle" evidence="2">
    <location>
        <begin position="30"/>
        <end position="348"/>
    </location>
</feature>
<dbReference type="InterPro" id="IPR048684">
    <property type="entry name" value="COG4_C"/>
</dbReference>
<sequence length="599" mass="68263">MALPISVIAGPFAQAVVPTSESPLPPAQTLQAAREHLLQVFRTNFEQASRTRDSTATSRFFKLFPAIGWEKEGLDLYATFVVDLVKVRSPVAIKTSSPAYYITTLTSLFETIAMIVDQHQPVVEKYYGSGKMRPVVQHLLEECDRVVEDIFERWQEERSISRKLSEVLSSPIPSMISTIGRKPNSGITPDDDTVDPREVDQLLIEMAGMSGRWSLFKNFLLDSLQNPTGEGEDPTDGKQADLASSQPELSFGETASQRVFEDLLARYYTPLEVWYLRVIIDKAHHLSKVDMTQSAVTTTTPDDVFYILKVVLLRLISTGSVATIDRMVDRLRELLEQDYSGVLKRKLDDVYRSTGNASQVSREKAERENRIAFSIILNDLDVSSSHLERLIKELTASGSIHQYFKSTEQPMVKTHLSSLLTLVNKFRSILRIGIEQLFNQLIRPRMRTFITEVYKDITYVLDDDSYSNAEYQDLVRKRFVKIWEGLVEDYKDAFTDGNFRLLFGLILDTLLRPWEKFLMTFKFTELGAIRFDRDLRAITGYLASQTAFGDGREKFVRLQQMSTLLNLDQEEDVDEFYNGSGISWKLTLQEARAVAALKI</sequence>
<evidence type="ECO:0000313" key="4">
    <source>
        <dbReference type="Proteomes" id="UP001498398"/>
    </source>
</evidence>
<protein>
    <submittedName>
        <fullName evidence="3">Golgi transport complex subunit 4</fullName>
    </submittedName>
</protein>
<keyword evidence="4" id="KW-1185">Reference proteome</keyword>
<comment type="caution">
    <text evidence="3">The sequence shown here is derived from an EMBL/GenBank/DDBJ whole genome shotgun (WGS) entry which is preliminary data.</text>
</comment>
<dbReference type="InterPro" id="IPR048682">
    <property type="entry name" value="COG4"/>
</dbReference>
<accession>A0ABR1JW04</accession>
<evidence type="ECO:0000259" key="2">
    <source>
        <dbReference type="SMART" id="SM00762"/>
    </source>
</evidence>
<organism evidence="3 4">
    <name type="scientific">Marasmiellus scandens</name>
    <dbReference type="NCBI Taxonomy" id="2682957"/>
    <lineage>
        <taxon>Eukaryota</taxon>
        <taxon>Fungi</taxon>
        <taxon>Dikarya</taxon>
        <taxon>Basidiomycota</taxon>
        <taxon>Agaricomycotina</taxon>
        <taxon>Agaricomycetes</taxon>
        <taxon>Agaricomycetidae</taxon>
        <taxon>Agaricales</taxon>
        <taxon>Marasmiineae</taxon>
        <taxon>Omphalotaceae</taxon>
        <taxon>Marasmiellus</taxon>
    </lineage>
</organism>
<dbReference type="Pfam" id="PF20662">
    <property type="entry name" value="COG4_C"/>
    <property type="match status" value="1"/>
</dbReference>
<gene>
    <name evidence="3" type="primary">COG4</name>
    <name evidence="3" type="ORF">VKT23_004004</name>
</gene>
<dbReference type="Pfam" id="PF08318">
    <property type="entry name" value="COG4_m"/>
    <property type="match status" value="1"/>
</dbReference>
<reference evidence="3 4" key="1">
    <citation type="submission" date="2024-01" db="EMBL/GenBank/DDBJ databases">
        <title>A draft genome for the cacao thread blight pathogen Marasmiellus scandens.</title>
        <authorList>
            <person name="Baruah I.K."/>
            <person name="Leung J."/>
            <person name="Bukari Y."/>
            <person name="Amoako-Attah I."/>
            <person name="Meinhardt L.W."/>
            <person name="Bailey B.A."/>
            <person name="Cohen S.P."/>
        </authorList>
    </citation>
    <scope>NUCLEOTIDE SEQUENCE [LARGE SCALE GENOMIC DNA]</scope>
    <source>
        <strain evidence="3 4">GH-19</strain>
    </source>
</reference>
<dbReference type="PANTHER" id="PTHR24016">
    <property type="entry name" value="CONSERVED OLIGOMERIC GOLGI COMPLEX SUBUNIT 4"/>
    <property type="match status" value="1"/>
</dbReference>
<evidence type="ECO:0000313" key="3">
    <source>
        <dbReference type="EMBL" id="KAK7466940.1"/>
    </source>
</evidence>
<name>A0ABR1JW04_9AGAR</name>
<evidence type="ECO:0000256" key="1">
    <source>
        <dbReference type="SAM" id="MobiDB-lite"/>
    </source>
</evidence>
<dbReference type="Proteomes" id="UP001498398">
    <property type="component" value="Unassembled WGS sequence"/>
</dbReference>
<dbReference type="PANTHER" id="PTHR24016:SF0">
    <property type="entry name" value="CONSERVED OLIGOMERIC GOLGI COMPLEX SUBUNIT 4"/>
    <property type="match status" value="1"/>
</dbReference>